<comment type="pathway">
    <text evidence="10">Cell wall biogenesis; peptidoglycan biosynthesis.</text>
</comment>
<dbReference type="EMBL" id="MHKE01000017">
    <property type="protein sequence ID" value="OGY82746.1"/>
    <property type="molecule type" value="Genomic_DNA"/>
</dbReference>
<keyword evidence="3 10" id="KW-0328">Glycosyltransferase</keyword>
<evidence type="ECO:0000256" key="8">
    <source>
        <dbReference type="ARBA" id="ARBA00023306"/>
    </source>
</evidence>
<dbReference type="GO" id="GO:0050511">
    <property type="term" value="F:undecaprenyldiphospho-muramoylpentapeptide beta-N-acetylglucosaminyltransferase activity"/>
    <property type="evidence" value="ECO:0007669"/>
    <property type="project" value="UniProtKB-UniRule"/>
</dbReference>
<keyword evidence="5 10" id="KW-0133">Cell shape</keyword>
<evidence type="ECO:0000256" key="5">
    <source>
        <dbReference type="ARBA" id="ARBA00022960"/>
    </source>
</evidence>
<dbReference type="Pfam" id="PF04101">
    <property type="entry name" value="Glyco_tran_28_C"/>
    <property type="match status" value="1"/>
</dbReference>
<dbReference type="EC" id="2.4.1.227" evidence="10"/>
<dbReference type="PANTHER" id="PTHR21015:SF27">
    <property type="entry name" value="UDP-N-ACETYLGLUCOSAMINE--N-ACETYLMURAMYL-(PENTAPEPTIDE) PYROPHOSPHORYL-UNDECAPRENOL N-ACETYLGLUCOSAMINE TRANSFERASE"/>
    <property type="match status" value="1"/>
</dbReference>
<keyword evidence="9 10" id="KW-0961">Cell wall biogenesis/degradation</keyword>
<dbReference type="UniPathway" id="UPA00219"/>
<dbReference type="Proteomes" id="UP000179164">
    <property type="component" value="Unassembled WGS sequence"/>
</dbReference>
<dbReference type="GO" id="GO:0009252">
    <property type="term" value="P:peptidoglycan biosynthetic process"/>
    <property type="evidence" value="ECO:0007669"/>
    <property type="project" value="UniProtKB-UniRule"/>
</dbReference>
<evidence type="ECO:0000256" key="6">
    <source>
        <dbReference type="ARBA" id="ARBA00022984"/>
    </source>
</evidence>
<feature type="transmembrane region" description="Helical" evidence="11">
    <location>
        <begin position="102"/>
        <end position="121"/>
    </location>
</feature>
<comment type="caution">
    <text evidence="14">The sequence shown here is derived from an EMBL/GenBank/DDBJ whole genome shotgun (WGS) entry which is preliminary data.</text>
</comment>
<feature type="binding site" evidence="10">
    <location>
        <position position="284"/>
    </location>
    <ligand>
        <name>UDP-N-acetyl-alpha-D-glucosamine</name>
        <dbReference type="ChEBI" id="CHEBI:57705"/>
    </ligand>
</feature>
<keyword evidence="11" id="KW-1133">Transmembrane helix</keyword>
<evidence type="ECO:0000256" key="3">
    <source>
        <dbReference type="ARBA" id="ARBA00022676"/>
    </source>
</evidence>
<name>A0A1G2B1W9_9BACT</name>
<dbReference type="GO" id="GO:0051301">
    <property type="term" value="P:cell division"/>
    <property type="evidence" value="ECO:0007669"/>
    <property type="project" value="UniProtKB-KW"/>
</dbReference>
<evidence type="ECO:0000259" key="12">
    <source>
        <dbReference type="Pfam" id="PF03033"/>
    </source>
</evidence>
<feature type="transmembrane region" description="Helical" evidence="11">
    <location>
        <begin position="70"/>
        <end position="90"/>
    </location>
</feature>
<evidence type="ECO:0000256" key="4">
    <source>
        <dbReference type="ARBA" id="ARBA00022679"/>
    </source>
</evidence>
<dbReference type="HAMAP" id="MF_00033">
    <property type="entry name" value="MurG"/>
    <property type="match status" value="1"/>
</dbReference>
<comment type="similarity">
    <text evidence="10">Belongs to the glycosyltransferase 28 family. MurG subfamily.</text>
</comment>
<dbReference type="CDD" id="cd03785">
    <property type="entry name" value="GT28_MurG"/>
    <property type="match status" value="1"/>
</dbReference>
<comment type="subcellular location">
    <subcellularLocation>
        <location evidence="10">Cell membrane</location>
        <topology evidence="10">Peripheral membrane protein</topology>
        <orientation evidence="10">Cytoplasmic side</orientation>
    </subcellularLocation>
</comment>
<proteinExistence type="inferred from homology"/>
<keyword evidence="4 10" id="KW-0808">Transferase</keyword>
<evidence type="ECO:0000259" key="13">
    <source>
        <dbReference type="Pfam" id="PF04101"/>
    </source>
</evidence>
<comment type="catalytic activity">
    <reaction evidence="10">
        <text>di-trans,octa-cis-undecaprenyl diphospho-N-acetyl-alpha-D-muramoyl-L-alanyl-D-glutamyl-meso-2,6-diaminopimeloyl-D-alanyl-D-alanine + UDP-N-acetyl-alpha-D-glucosamine = di-trans,octa-cis-undecaprenyl diphospho-[N-acetyl-alpha-D-glucosaminyl-(1-&gt;4)]-N-acetyl-alpha-D-muramoyl-L-alanyl-D-glutamyl-meso-2,6-diaminopimeloyl-D-alanyl-D-alanine + UDP + H(+)</text>
        <dbReference type="Rhea" id="RHEA:31227"/>
        <dbReference type="ChEBI" id="CHEBI:15378"/>
        <dbReference type="ChEBI" id="CHEBI:57705"/>
        <dbReference type="ChEBI" id="CHEBI:58223"/>
        <dbReference type="ChEBI" id="CHEBI:61387"/>
        <dbReference type="ChEBI" id="CHEBI:61388"/>
        <dbReference type="EC" id="2.4.1.227"/>
    </reaction>
</comment>
<accession>A0A1G2B1W9</accession>
<dbReference type="PANTHER" id="PTHR21015">
    <property type="entry name" value="UDP-N-ACETYLGLUCOSAMINE--N-ACETYLMURAMYL-(PENTAPEPTIDE) PYROPHOSPHORYL-UNDECAPRENOL N-ACETYLGLUCOSAMINE TRANSFERASE 1"/>
    <property type="match status" value="1"/>
</dbReference>
<reference evidence="14 15" key="1">
    <citation type="journal article" date="2016" name="Nat. Commun.">
        <title>Thousands of microbial genomes shed light on interconnected biogeochemical processes in an aquifer system.</title>
        <authorList>
            <person name="Anantharaman K."/>
            <person name="Brown C.T."/>
            <person name="Hug L.A."/>
            <person name="Sharon I."/>
            <person name="Castelle C.J."/>
            <person name="Probst A.J."/>
            <person name="Thomas B.C."/>
            <person name="Singh A."/>
            <person name="Wilkins M.J."/>
            <person name="Karaoz U."/>
            <person name="Brodie E.L."/>
            <person name="Williams K.H."/>
            <person name="Hubbard S.S."/>
            <person name="Banfield J.F."/>
        </authorList>
    </citation>
    <scope>NUCLEOTIDE SEQUENCE [LARGE SCALE GENOMIC DNA]</scope>
</reference>
<keyword evidence="8 10" id="KW-0131">Cell cycle</keyword>
<dbReference type="InterPro" id="IPR006009">
    <property type="entry name" value="GlcNAc_MurG"/>
</dbReference>
<evidence type="ECO:0000256" key="9">
    <source>
        <dbReference type="ARBA" id="ARBA00023316"/>
    </source>
</evidence>
<feature type="binding site" evidence="10">
    <location>
        <begin position="10"/>
        <end position="12"/>
    </location>
    <ligand>
        <name>UDP-N-acetyl-alpha-D-glucosamine</name>
        <dbReference type="ChEBI" id="CHEBI:57705"/>
    </ligand>
</feature>
<evidence type="ECO:0000256" key="7">
    <source>
        <dbReference type="ARBA" id="ARBA00023136"/>
    </source>
</evidence>
<evidence type="ECO:0000313" key="15">
    <source>
        <dbReference type="Proteomes" id="UP000179164"/>
    </source>
</evidence>
<dbReference type="GO" id="GO:0008360">
    <property type="term" value="P:regulation of cell shape"/>
    <property type="evidence" value="ECO:0007669"/>
    <property type="project" value="UniProtKB-KW"/>
</dbReference>
<dbReference type="InterPro" id="IPR004276">
    <property type="entry name" value="GlycoTrans_28_N"/>
</dbReference>
<dbReference type="AlphaFoldDB" id="A0A1G2B1W9"/>
<feature type="domain" description="Glycosyl transferase family 28 C-terminal" evidence="13">
    <location>
        <begin position="188"/>
        <end position="331"/>
    </location>
</feature>
<dbReference type="InterPro" id="IPR007235">
    <property type="entry name" value="Glyco_trans_28_C"/>
</dbReference>
<keyword evidence="7 10" id="KW-0472">Membrane</keyword>
<comment type="caution">
    <text evidence="10">Lacks conserved residue(s) required for the propagation of feature annotation.</text>
</comment>
<keyword evidence="1 10" id="KW-1003">Cell membrane</keyword>
<dbReference type="Gene3D" id="3.40.50.2000">
    <property type="entry name" value="Glycogen Phosphorylase B"/>
    <property type="match status" value="2"/>
</dbReference>
<dbReference type="Pfam" id="PF03033">
    <property type="entry name" value="Glyco_transf_28"/>
    <property type="match status" value="1"/>
</dbReference>
<keyword evidence="6 10" id="KW-0573">Peptidoglycan synthesis</keyword>
<keyword evidence="2 10" id="KW-0132">Cell division</keyword>
<dbReference type="GO" id="GO:0051991">
    <property type="term" value="F:UDP-N-acetyl-D-glucosamine:N-acetylmuramoyl-L-alanyl-D-glutamyl-meso-2,6-diaminopimelyl-D-alanyl-D-alanine-diphosphoundecaprenol 4-beta-N-acetylglucosaminlytransferase activity"/>
    <property type="evidence" value="ECO:0007669"/>
    <property type="project" value="RHEA"/>
</dbReference>
<dbReference type="GO" id="GO:0005975">
    <property type="term" value="P:carbohydrate metabolic process"/>
    <property type="evidence" value="ECO:0007669"/>
    <property type="project" value="InterPro"/>
</dbReference>
<protein>
    <recommendedName>
        <fullName evidence="10">UDP-N-acetylglucosamine--N-acetylmuramyl-(pentapeptide) pyrophosphoryl-undecaprenol N-acetylglucosamine transferase</fullName>
        <ecNumber evidence="10">2.4.1.227</ecNumber>
    </recommendedName>
    <alternativeName>
        <fullName evidence="10">Undecaprenyl-PP-MurNAc-pentapeptide-UDPGlcNAc GlcNAc transferase</fullName>
    </alternativeName>
</protein>
<feature type="domain" description="Glycosyltransferase family 28 N-terminal" evidence="12">
    <location>
        <begin position="3"/>
        <end position="142"/>
    </location>
</feature>
<comment type="function">
    <text evidence="10">Cell wall formation. Catalyzes the transfer of a GlcNAc subunit on undecaprenyl-pyrophosphoryl-MurNAc-pentapeptide (lipid intermediate I) to form undecaprenyl-pyrophosphoryl-MurNAc-(pentapeptide)GlcNAc (lipid intermediate II).</text>
</comment>
<dbReference type="GO" id="GO:0071555">
    <property type="term" value="P:cell wall organization"/>
    <property type="evidence" value="ECO:0007669"/>
    <property type="project" value="UniProtKB-KW"/>
</dbReference>
<evidence type="ECO:0000256" key="10">
    <source>
        <dbReference type="HAMAP-Rule" id="MF_00033"/>
    </source>
</evidence>
<sequence>MKIVLTGGGTAGSVTPLLAILEELRSRESSVECLFVGTRRGEPEKRMIDPYNVTWSTITSGKLRRYWSPVNFIAPFAVVIGFFQALVLFARFRPDCIVSAGGYVGVPCVWAGWVLGIRIVLHQPDLRPGLATMLTYRFAHEITTGFLETSNRFPGKTARWTGVPVRKSLTKPILSVPTLNLPLEKPFVLILGGGTGSMTLNNLALEVFQIINSQMNLLLVSGKGKQPMASHGGLIIRENLTADEMNYALSHATVIVSRAGANAIFEAASVQKPLILVPLPHSPQIANTDFMVHEDAALHFEPSTGNAEKLCRMISSLETDPHLRARIIKNAYKFVRPDAARNLANIIFSLAQR</sequence>
<dbReference type="SUPFAM" id="SSF53756">
    <property type="entry name" value="UDP-Glycosyltransferase/glycogen phosphorylase"/>
    <property type="match status" value="1"/>
</dbReference>
<organism evidence="14 15">
    <name type="scientific">Candidatus Kerfeldbacteria bacterium RIFCSPLOWO2_01_FULL_48_11</name>
    <dbReference type="NCBI Taxonomy" id="1798543"/>
    <lineage>
        <taxon>Bacteria</taxon>
        <taxon>Candidatus Kerfeldiibacteriota</taxon>
    </lineage>
</organism>
<evidence type="ECO:0000256" key="2">
    <source>
        <dbReference type="ARBA" id="ARBA00022618"/>
    </source>
</evidence>
<keyword evidence="11" id="KW-0812">Transmembrane</keyword>
<feature type="binding site" evidence="10">
    <location>
        <position position="166"/>
    </location>
    <ligand>
        <name>UDP-N-acetyl-alpha-D-glucosamine</name>
        <dbReference type="ChEBI" id="CHEBI:57705"/>
    </ligand>
</feature>
<dbReference type="GO" id="GO:0005886">
    <property type="term" value="C:plasma membrane"/>
    <property type="evidence" value="ECO:0007669"/>
    <property type="project" value="UniProtKB-SubCell"/>
</dbReference>
<evidence type="ECO:0000313" key="14">
    <source>
        <dbReference type="EMBL" id="OGY82746.1"/>
    </source>
</evidence>
<evidence type="ECO:0000256" key="1">
    <source>
        <dbReference type="ARBA" id="ARBA00022475"/>
    </source>
</evidence>
<dbReference type="STRING" id="1798543.A2898_04070"/>
<evidence type="ECO:0000256" key="11">
    <source>
        <dbReference type="SAM" id="Phobius"/>
    </source>
</evidence>
<gene>
    <name evidence="10" type="primary">murG</name>
    <name evidence="14" type="ORF">A2898_04070</name>
</gene>